<evidence type="ECO:0000256" key="2">
    <source>
        <dbReference type="ARBA" id="ARBA00023163"/>
    </source>
</evidence>
<dbReference type="GO" id="GO:0000428">
    <property type="term" value="C:DNA-directed RNA polymerase complex"/>
    <property type="evidence" value="ECO:0007669"/>
    <property type="project" value="UniProtKB-KW"/>
</dbReference>
<dbReference type="Gene3D" id="3.30.1360.10">
    <property type="entry name" value="RNA polymerase, RBP11-like subunit"/>
    <property type="match status" value="2"/>
</dbReference>
<dbReference type="InterPro" id="IPR011263">
    <property type="entry name" value="DNA-dir_RNA_pol_RpoA/D/Rpb3"/>
</dbReference>
<evidence type="ECO:0000259" key="3">
    <source>
        <dbReference type="SMART" id="SM00662"/>
    </source>
</evidence>
<dbReference type="SMART" id="SM00662">
    <property type="entry name" value="RPOLD"/>
    <property type="match status" value="1"/>
</dbReference>
<dbReference type="GO" id="GO:0046983">
    <property type="term" value="F:protein dimerization activity"/>
    <property type="evidence" value="ECO:0007669"/>
    <property type="project" value="InterPro"/>
</dbReference>
<dbReference type="Pfam" id="PF01193">
    <property type="entry name" value="RNA_pol_L"/>
    <property type="match status" value="1"/>
</dbReference>
<dbReference type="InterPro" id="IPR050518">
    <property type="entry name" value="Rpo3/RPB3_RNA_Pol_subunit"/>
</dbReference>
<organism evidence="4">
    <name type="scientific">viral metagenome</name>
    <dbReference type="NCBI Taxonomy" id="1070528"/>
    <lineage>
        <taxon>unclassified sequences</taxon>
        <taxon>metagenomes</taxon>
        <taxon>organismal metagenomes</taxon>
    </lineage>
</organism>
<sequence length="373" mass="42552">MQPVVANKRTNDEKLLFTLSGVNTSFANSIRRCILSDIECVVFKTFPHEENKATFSKNTTRHTNEMLKQRLSCVPIHLGVSAPYSSLIIEVNVTNTTDQTLYVTTKDFKIKEKTTEKYISDSERDKIFPPNTITGDYIMFARLRPSSDTKKGLGESLSFTAEMDVSTAKENGMFSVASISCYTNTIDTAKLDNAWKEEKARLDKDEPLGEVELELHKQNWLLLDGLRQFKDNSFDFVIESSGVFSNEGLALRSCDAMMKKIETLNHSIQTKTVTINRSETTMDNCYDLVLKNEDYSLGKVIEYILHANYYQGDKILTFCGFKKYHPHDADSIIRIAFKRDEEMASIHDYLISTCNQASQIFERIKTNFNDTTI</sequence>
<reference evidence="4" key="1">
    <citation type="journal article" date="2020" name="Nature">
        <title>Giant virus diversity and host interactions through global metagenomics.</title>
        <authorList>
            <person name="Schulz F."/>
            <person name="Roux S."/>
            <person name="Paez-Espino D."/>
            <person name="Jungbluth S."/>
            <person name="Walsh D.A."/>
            <person name="Denef V.J."/>
            <person name="McMahon K.D."/>
            <person name="Konstantinidis K.T."/>
            <person name="Eloe-Fadrosh E.A."/>
            <person name="Kyrpides N.C."/>
            <person name="Woyke T."/>
        </authorList>
    </citation>
    <scope>NUCLEOTIDE SEQUENCE</scope>
    <source>
        <strain evidence="4">GVMAG-M-3300020166-18</strain>
    </source>
</reference>
<feature type="domain" description="DNA-directed RNA polymerase RpoA/D/Rpb3-type" evidence="3">
    <location>
        <begin position="14"/>
        <end position="267"/>
    </location>
</feature>
<dbReference type="GO" id="GO:0003899">
    <property type="term" value="F:DNA-directed RNA polymerase activity"/>
    <property type="evidence" value="ECO:0007669"/>
    <property type="project" value="InterPro"/>
</dbReference>
<dbReference type="GO" id="GO:0006351">
    <property type="term" value="P:DNA-templated transcription"/>
    <property type="evidence" value="ECO:0007669"/>
    <property type="project" value="InterPro"/>
</dbReference>
<proteinExistence type="predicted"/>
<dbReference type="InterPro" id="IPR036603">
    <property type="entry name" value="RBP11-like"/>
</dbReference>
<evidence type="ECO:0000313" key="4">
    <source>
        <dbReference type="EMBL" id="QHS96345.1"/>
    </source>
</evidence>
<keyword evidence="1" id="KW-0240">DNA-directed RNA polymerase</keyword>
<evidence type="ECO:0000256" key="1">
    <source>
        <dbReference type="ARBA" id="ARBA00022478"/>
    </source>
</evidence>
<name>A0A6C0BV57_9ZZZZ</name>
<protein>
    <recommendedName>
        <fullName evidence="3">DNA-directed RNA polymerase RpoA/D/Rpb3-type domain-containing protein</fullName>
    </recommendedName>
</protein>
<dbReference type="SUPFAM" id="SSF55257">
    <property type="entry name" value="RBP11-like subunits of RNA polymerase"/>
    <property type="match status" value="2"/>
</dbReference>
<dbReference type="PANTHER" id="PTHR11800:SF2">
    <property type="entry name" value="DNA-DIRECTED RNA POLYMERASE II SUBUNIT RPB3"/>
    <property type="match status" value="1"/>
</dbReference>
<dbReference type="Gene3D" id="2.170.120.12">
    <property type="entry name" value="DNA-directed RNA polymerase, insert domain"/>
    <property type="match status" value="1"/>
</dbReference>
<keyword evidence="2" id="KW-0804">Transcription</keyword>
<dbReference type="EMBL" id="MN739271">
    <property type="protein sequence ID" value="QHS96345.1"/>
    <property type="molecule type" value="Genomic_DNA"/>
</dbReference>
<dbReference type="PANTHER" id="PTHR11800">
    <property type="entry name" value="DNA-DIRECTED RNA POLYMERASE"/>
    <property type="match status" value="1"/>
</dbReference>
<accession>A0A6C0BV57</accession>
<dbReference type="InterPro" id="IPR036643">
    <property type="entry name" value="RNApol_insert_sf"/>
</dbReference>
<dbReference type="AlphaFoldDB" id="A0A6C0BV57"/>